<reference evidence="2" key="1">
    <citation type="submission" date="2022-08" db="EMBL/GenBank/DDBJ databases">
        <title>Genome Sequence of the sulphate-reducing bacterium, Pseudodesulfovibrio portus JCM14722.</title>
        <authorList>
            <person name="Kondo R."/>
            <person name="Kataoka T."/>
        </authorList>
    </citation>
    <scope>NUCLEOTIDE SEQUENCE</scope>
    <source>
        <strain evidence="2">JCM 14722</strain>
    </source>
</reference>
<dbReference type="InterPro" id="IPR009061">
    <property type="entry name" value="DNA-bd_dom_put_sf"/>
</dbReference>
<feature type="domain" description="Helix-turn-helix" evidence="1">
    <location>
        <begin position="8"/>
        <end position="54"/>
    </location>
</feature>
<keyword evidence="3" id="KW-1185">Reference proteome</keyword>
<sequence length="61" mass="6772">MMSLMNEKKAAECLGLSVGTLRNWRCNSEGPSYLKLGGAVRYRPEDLKAYVEENLVTHLGA</sequence>
<accession>A0ABM8AQA1</accession>
<name>A0ABM8AQA1_9BACT</name>
<dbReference type="EMBL" id="AP026708">
    <property type="protein sequence ID" value="BDQ33595.1"/>
    <property type="molecule type" value="Genomic_DNA"/>
</dbReference>
<gene>
    <name evidence="2" type="ORF">JCM14722_11370</name>
</gene>
<evidence type="ECO:0000259" key="1">
    <source>
        <dbReference type="Pfam" id="PF12728"/>
    </source>
</evidence>
<evidence type="ECO:0000313" key="2">
    <source>
        <dbReference type="EMBL" id="BDQ33595.1"/>
    </source>
</evidence>
<proteinExistence type="predicted"/>
<dbReference type="Proteomes" id="UP001061361">
    <property type="component" value="Chromosome"/>
</dbReference>
<dbReference type="InterPro" id="IPR041657">
    <property type="entry name" value="HTH_17"/>
</dbReference>
<dbReference type="Pfam" id="PF12728">
    <property type="entry name" value="HTH_17"/>
    <property type="match status" value="1"/>
</dbReference>
<dbReference type="SUPFAM" id="SSF46955">
    <property type="entry name" value="Putative DNA-binding domain"/>
    <property type="match status" value="1"/>
</dbReference>
<protein>
    <recommendedName>
        <fullName evidence="1">Helix-turn-helix domain-containing protein</fullName>
    </recommendedName>
</protein>
<dbReference type="RefSeq" id="WP_323373369.1">
    <property type="nucleotide sequence ID" value="NZ_AP026708.1"/>
</dbReference>
<evidence type="ECO:0000313" key="3">
    <source>
        <dbReference type="Proteomes" id="UP001061361"/>
    </source>
</evidence>
<organism evidence="2 3">
    <name type="scientific">Pseudodesulfovibrio portus</name>
    <dbReference type="NCBI Taxonomy" id="231439"/>
    <lineage>
        <taxon>Bacteria</taxon>
        <taxon>Pseudomonadati</taxon>
        <taxon>Thermodesulfobacteriota</taxon>
        <taxon>Desulfovibrionia</taxon>
        <taxon>Desulfovibrionales</taxon>
        <taxon>Desulfovibrionaceae</taxon>
    </lineage>
</organism>